<dbReference type="PANTHER" id="PTHR14136:SF17">
    <property type="entry name" value="BTB_POZ DOMAIN-CONTAINING PROTEIN KCTD9"/>
    <property type="match status" value="1"/>
</dbReference>
<dbReference type="Gene3D" id="2.160.20.80">
    <property type="entry name" value="E3 ubiquitin-protein ligase SopA"/>
    <property type="match status" value="2"/>
</dbReference>
<evidence type="ECO:0000313" key="1">
    <source>
        <dbReference type="EMBL" id="MFB2833944.1"/>
    </source>
</evidence>
<sequence>MARINHKDISLYEEAKAGFNSLIKQTVQVGTGFLLMLLVTGGKPPAFTVALSVVGGIAFVAWSEQKRMTNPKTVASVKNHVAEQFQSQSQGMLITLKAEVNSPSKEDTENLSELVEKEGLNPAEDLVGMILVGVKGVDCDLRGFNLSEANLFRANLSRADLSYANLSGTDLSGANLSRADLSYANLSSANLSRADLSYANLSGANLSGSYLSLTKINEETKLDSKWRLVWEIVNQEVEGRDLSNADLSNANLKFAKLNGARLVKAQLQSTELSNTKLAKANLIGADLTNARLLEADLTDADLSGTKVKNAVFGDNLGIFATMKRDLIERGAIFVDSPGEEANVLTAV</sequence>
<name>A0ABV4WFU7_9CYAN</name>
<dbReference type="Pfam" id="PF00805">
    <property type="entry name" value="Pentapeptide"/>
    <property type="match status" value="3"/>
</dbReference>
<dbReference type="InterPro" id="IPR051082">
    <property type="entry name" value="Pentapeptide-BTB/POZ_domain"/>
</dbReference>
<gene>
    <name evidence="1" type="ORF">ACE1CA_05370</name>
</gene>
<dbReference type="Proteomes" id="UP001576780">
    <property type="component" value="Unassembled WGS sequence"/>
</dbReference>
<organism evidence="1 2">
    <name type="scientific">Floridaenema evergladense BLCC-F167</name>
    <dbReference type="NCBI Taxonomy" id="3153639"/>
    <lineage>
        <taxon>Bacteria</taxon>
        <taxon>Bacillati</taxon>
        <taxon>Cyanobacteriota</taxon>
        <taxon>Cyanophyceae</taxon>
        <taxon>Oscillatoriophycideae</taxon>
        <taxon>Aerosakkonematales</taxon>
        <taxon>Aerosakkonemataceae</taxon>
        <taxon>Floridanema</taxon>
        <taxon>Floridanema evergladense</taxon>
    </lineage>
</organism>
<proteinExistence type="predicted"/>
<reference evidence="1 2" key="1">
    <citation type="submission" date="2024-09" db="EMBL/GenBank/DDBJ databases">
        <title>Floridaenema gen nov. (Aerosakkonemataceae, Aerosakkonematales ord. nov., Cyanobacteria) from benthic tropical and subtropical fresh waters, with the description of four new species.</title>
        <authorList>
            <person name="Moretto J.A."/>
            <person name="Berthold D.E."/>
            <person name="Lefler F.W."/>
            <person name="Huang I.-S."/>
            <person name="Laughinghouse H. IV."/>
        </authorList>
    </citation>
    <scope>NUCLEOTIDE SEQUENCE [LARGE SCALE GENOMIC DNA]</scope>
    <source>
        <strain evidence="1 2">BLCC-F167</strain>
    </source>
</reference>
<comment type="caution">
    <text evidence="1">The sequence shown here is derived from an EMBL/GenBank/DDBJ whole genome shotgun (WGS) entry which is preliminary data.</text>
</comment>
<keyword evidence="2" id="KW-1185">Reference proteome</keyword>
<dbReference type="EMBL" id="JBHFNT010000048">
    <property type="protein sequence ID" value="MFB2833944.1"/>
    <property type="molecule type" value="Genomic_DNA"/>
</dbReference>
<dbReference type="InterPro" id="IPR001646">
    <property type="entry name" value="5peptide_repeat"/>
</dbReference>
<protein>
    <submittedName>
        <fullName evidence="1">Pentapeptide repeat-containing protein</fullName>
    </submittedName>
</protein>
<evidence type="ECO:0000313" key="2">
    <source>
        <dbReference type="Proteomes" id="UP001576780"/>
    </source>
</evidence>
<dbReference type="RefSeq" id="WP_413276389.1">
    <property type="nucleotide sequence ID" value="NZ_JBHFNT010000048.1"/>
</dbReference>
<accession>A0ABV4WFU7</accession>
<dbReference type="PANTHER" id="PTHR14136">
    <property type="entry name" value="BTB_POZ DOMAIN-CONTAINING PROTEIN KCTD9"/>
    <property type="match status" value="1"/>
</dbReference>
<dbReference type="SUPFAM" id="SSF141571">
    <property type="entry name" value="Pentapeptide repeat-like"/>
    <property type="match status" value="2"/>
</dbReference>